<evidence type="ECO:0000256" key="1">
    <source>
        <dbReference type="SAM" id="Phobius"/>
    </source>
</evidence>
<sequence length="102" mass="11428">VSRFDQQLGSSLPGISWPFGLPGFSMYTIYPSWISTPSFSRTVMTLSAYPSLTLYYTLIIFHSIFSDLIHELLGQCAMFAEQTICTVFSEIGLASLAQEMRN</sequence>
<feature type="transmembrane region" description="Helical" evidence="1">
    <location>
        <begin position="46"/>
        <end position="65"/>
    </location>
</feature>
<name>A0A7T8JXE7_CALRO</name>
<dbReference type="Proteomes" id="UP000595437">
    <property type="component" value="Chromosome 13"/>
</dbReference>
<feature type="non-terminal residue" evidence="3">
    <location>
        <position position="1"/>
    </location>
</feature>
<keyword evidence="1" id="KW-0472">Membrane</keyword>
<dbReference type="Pfam" id="PF00351">
    <property type="entry name" value="Biopterin_H"/>
    <property type="match status" value="1"/>
</dbReference>
<feature type="transmembrane region" description="Helical" evidence="1">
    <location>
        <begin position="15"/>
        <end position="34"/>
    </location>
</feature>
<reference evidence="4" key="1">
    <citation type="submission" date="2021-01" db="EMBL/GenBank/DDBJ databases">
        <title>Caligus Genome Assembly.</title>
        <authorList>
            <person name="Gallardo-Escarate C."/>
        </authorList>
    </citation>
    <scope>NUCLEOTIDE SEQUENCE [LARGE SCALE GENOMIC DNA]</scope>
</reference>
<organism evidence="3 4">
    <name type="scientific">Caligus rogercresseyi</name>
    <name type="common">Sea louse</name>
    <dbReference type="NCBI Taxonomy" id="217165"/>
    <lineage>
        <taxon>Eukaryota</taxon>
        <taxon>Metazoa</taxon>
        <taxon>Ecdysozoa</taxon>
        <taxon>Arthropoda</taxon>
        <taxon>Crustacea</taxon>
        <taxon>Multicrustacea</taxon>
        <taxon>Hexanauplia</taxon>
        <taxon>Copepoda</taxon>
        <taxon>Siphonostomatoida</taxon>
        <taxon>Caligidae</taxon>
        <taxon>Caligus</taxon>
    </lineage>
</organism>
<dbReference type="InterPro" id="IPR036329">
    <property type="entry name" value="Aro-AA_hydroxylase_C_sf"/>
</dbReference>
<dbReference type="Gene3D" id="1.10.800.10">
    <property type="entry name" value="Aromatic amino acid hydroxylase"/>
    <property type="match status" value="1"/>
</dbReference>
<dbReference type="InterPro" id="IPR019774">
    <property type="entry name" value="Aromatic-AA_hydroxylase_C"/>
</dbReference>
<dbReference type="GO" id="GO:0005506">
    <property type="term" value="F:iron ion binding"/>
    <property type="evidence" value="ECO:0007669"/>
    <property type="project" value="InterPro"/>
</dbReference>
<evidence type="ECO:0000313" key="4">
    <source>
        <dbReference type="Proteomes" id="UP000595437"/>
    </source>
</evidence>
<keyword evidence="1" id="KW-1133">Transmembrane helix</keyword>
<evidence type="ECO:0000259" key="2">
    <source>
        <dbReference type="Pfam" id="PF00351"/>
    </source>
</evidence>
<dbReference type="GO" id="GO:0009072">
    <property type="term" value="P:aromatic amino acid metabolic process"/>
    <property type="evidence" value="ECO:0007669"/>
    <property type="project" value="InterPro"/>
</dbReference>
<protein>
    <recommendedName>
        <fullName evidence="2">Biopterin-dependent aromatic amino acid hydroxylase family profile domain-containing protein</fullName>
    </recommendedName>
</protein>
<evidence type="ECO:0000313" key="3">
    <source>
        <dbReference type="EMBL" id="QQP38648.1"/>
    </source>
</evidence>
<dbReference type="SUPFAM" id="SSF56534">
    <property type="entry name" value="Aromatic aminoacid monoxygenases, catalytic and oligomerization domains"/>
    <property type="match status" value="1"/>
</dbReference>
<proteinExistence type="predicted"/>
<dbReference type="OrthoDB" id="983542at2759"/>
<accession>A0A7T8JXE7</accession>
<dbReference type="EMBL" id="CP045902">
    <property type="protein sequence ID" value="QQP38648.1"/>
    <property type="molecule type" value="Genomic_DNA"/>
</dbReference>
<keyword evidence="1" id="KW-0812">Transmembrane</keyword>
<dbReference type="InterPro" id="IPR036951">
    <property type="entry name" value="ArAA_hydroxylase_sf"/>
</dbReference>
<dbReference type="AlphaFoldDB" id="A0A7T8JXE7"/>
<gene>
    <name evidence="3" type="ORF">FKW44_019280</name>
</gene>
<dbReference type="GO" id="GO:0016714">
    <property type="term" value="F:oxidoreductase activity, acting on paired donors, with incorporation or reduction of molecular oxygen, reduced pteridine as one donor, and incorporation of one atom of oxygen"/>
    <property type="evidence" value="ECO:0007669"/>
    <property type="project" value="InterPro"/>
</dbReference>
<feature type="domain" description="Biopterin-dependent aromatic amino acid hydroxylase family profile" evidence="2">
    <location>
        <begin position="62"/>
        <end position="97"/>
    </location>
</feature>
<keyword evidence="4" id="KW-1185">Reference proteome</keyword>